<gene>
    <name evidence="9" type="ORF">BJ987_005767</name>
</gene>
<dbReference type="InterPro" id="IPR023416">
    <property type="entry name" value="Transthyretin/HIU_hydrolase_d"/>
</dbReference>
<evidence type="ECO:0000313" key="9">
    <source>
        <dbReference type="EMBL" id="MBP2192866.1"/>
    </source>
</evidence>
<evidence type="ECO:0000259" key="8">
    <source>
        <dbReference type="Pfam" id="PF00576"/>
    </source>
</evidence>
<comment type="caution">
    <text evidence="9">The sequence shown here is derived from an EMBL/GenBank/DDBJ whole genome shotgun (WGS) entry which is preliminary data.</text>
</comment>
<organism evidence="9 10">
    <name type="scientific">Nocardia goodfellowii</name>
    <dbReference type="NCBI Taxonomy" id="882446"/>
    <lineage>
        <taxon>Bacteria</taxon>
        <taxon>Bacillati</taxon>
        <taxon>Actinomycetota</taxon>
        <taxon>Actinomycetes</taxon>
        <taxon>Mycobacteriales</taxon>
        <taxon>Nocardiaceae</taxon>
        <taxon>Nocardia</taxon>
    </lineage>
</organism>
<dbReference type="InterPro" id="IPR000895">
    <property type="entry name" value="Transthyretin/HIU_hydrolase"/>
</dbReference>
<dbReference type="InterPro" id="IPR036817">
    <property type="entry name" value="Transthyretin/HIU_hydrolase_sf"/>
</dbReference>
<dbReference type="NCBIfam" id="TIGR02962">
    <property type="entry name" value="hdxy_isourate"/>
    <property type="match status" value="1"/>
</dbReference>
<dbReference type="Gene3D" id="2.60.40.180">
    <property type="entry name" value="Transthyretin/hydroxyisourate hydrolase domain"/>
    <property type="match status" value="1"/>
</dbReference>
<dbReference type="GO" id="GO:0033971">
    <property type="term" value="F:hydroxyisourate hydrolase activity"/>
    <property type="evidence" value="ECO:0007669"/>
    <property type="project" value="UniProtKB-EC"/>
</dbReference>
<name>A0ABS4QQE4_9NOCA</name>
<evidence type="ECO:0000256" key="2">
    <source>
        <dbReference type="ARBA" id="ARBA00002704"/>
    </source>
</evidence>
<dbReference type="PROSITE" id="PS00768">
    <property type="entry name" value="TRANSTHYRETIN_1"/>
    <property type="match status" value="1"/>
</dbReference>
<dbReference type="PANTHER" id="PTHR10395">
    <property type="entry name" value="URICASE AND TRANSTHYRETIN-RELATED"/>
    <property type="match status" value="1"/>
</dbReference>
<dbReference type="Proteomes" id="UP001519325">
    <property type="component" value="Unassembled WGS sequence"/>
</dbReference>
<dbReference type="EC" id="3.5.2.17" evidence="7"/>
<dbReference type="PRINTS" id="PR00189">
    <property type="entry name" value="TRNSTHYRETIN"/>
</dbReference>
<evidence type="ECO:0000256" key="5">
    <source>
        <dbReference type="ARBA" id="ARBA00022631"/>
    </source>
</evidence>
<dbReference type="RefSeq" id="WP_209896014.1">
    <property type="nucleotide sequence ID" value="NZ_JAGGMR010000001.1"/>
</dbReference>
<proteinExistence type="inferred from homology"/>
<evidence type="ECO:0000256" key="6">
    <source>
        <dbReference type="ARBA" id="ARBA00022801"/>
    </source>
</evidence>
<evidence type="ECO:0000256" key="7">
    <source>
        <dbReference type="RuleBase" id="RU361270"/>
    </source>
</evidence>
<comment type="catalytic activity">
    <reaction evidence="1 7">
        <text>5-hydroxyisourate + H2O = 5-hydroxy-2-oxo-4-ureido-2,5-dihydro-1H-imidazole-5-carboxylate + H(+)</text>
        <dbReference type="Rhea" id="RHEA:23736"/>
        <dbReference type="ChEBI" id="CHEBI:15377"/>
        <dbReference type="ChEBI" id="CHEBI:15378"/>
        <dbReference type="ChEBI" id="CHEBI:18072"/>
        <dbReference type="ChEBI" id="CHEBI:58639"/>
        <dbReference type="EC" id="3.5.2.17"/>
    </reaction>
</comment>
<dbReference type="PANTHER" id="PTHR10395:SF7">
    <property type="entry name" value="5-HYDROXYISOURATE HYDROLASE"/>
    <property type="match status" value="1"/>
</dbReference>
<reference evidence="9 10" key="1">
    <citation type="submission" date="2021-03" db="EMBL/GenBank/DDBJ databases">
        <title>Sequencing the genomes of 1000 actinobacteria strains.</title>
        <authorList>
            <person name="Klenk H.-P."/>
        </authorList>
    </citation>
    <scope>NUCLEOTIDE SEQUENCE [LARGE SCALE GENOMIC DNA]</scope>
    <source>
        <strain evidence="9 10">DSM 45516</strain>
    </source>
</reference>
<accession>A0ABS4QQE4</accession>
<feature type="domain" description="Transthyretin/hydroxyisourate hydrolase" evidence="8">
    <location>
        <begin position="4"/>
        <end position="111"/>
    </location>
</feature>
<evidence type="ECO:0000256" key="4">
    <source>
        <dbReference type="ARBA" id="ARBA00011881"/>
    </source>
</evidence>
<dbReference type="InterPro" id="IPR023418">
    <property type="entry name" value="Thyroxine_BS"/>
</dbReference>
<comment type="similarity">
    <text evidence="3 7">Belongs to the transthyretin family. 5-hydroxyisourate hydrolase subfamily.</text>
</comment>
<evidence type="ECO:0000256" key="3">
    <source>
        <dbReference type="ARBA" id="ARBA00009850"/>
    </source>
</evidence>
<keyword evidence="5 7" id="KW-0659">Purine metabolism</keyword>
<dbReference type="InterPro" id="IPR014306">
    <property type="entry name" value="Hydroxyisourate_hydrolase"/>
</dbReference>
<protein>
    <recommendedName>
        <fullName evidence="7">5-hydroxyisourate hydrolase</fullName>
        <shortName evidence="7">HIU hydrolase</shortName>
        <shortName evidence="7">HIUHase</shortName>
        <ecNumber evidence="7">3.5.2.17</ecNumber>
    </recommendedName>
</protein>
<evidence type="ECO:0000256" key="1">
    <source>
        <dbReference type="ARBA" id="ARBA00001043"/>
    </source>
</evidence>
<dbReference type="CDD" id="cd05822">
    <property type="entry name" value="TLP_HIUase"/>
    <property type="match status" value="1"/>
</dbReference>
<dbReference type="Pfam" id="PF00576">
    <property type="entry name" value="Transthyretin"/>
    <property type="match status" value="1"/>
</dbReference>
<keyword evidence="6 7" id="KW-0378">Hydrolase</keyword>
<sequence length="112" mass="11857">MSAITTHVLDTALGKPGAGVPVRLEFIKDGEPVLLARAVTDADGRVGDFGPDELETGRYRLVFDVAAYAAGTGQDCFFPEAVITFTPNGPAGSHFHIPLLLSPFAYSTYRGS</sequence>
<dbReference type="EMBL" id="JAGGMR010000001">
    <property type="protein sequence ID" value="MBP2192866.1"/>
    <property type="molecule type" value="Genomic_DNA"/>
</dbReference>
<dbReference type="SUPFAM" id="SSF49472">
    <property type="entry name" value="Transthyretin (synonym: prealbumin)"/>
    <property type="match status" value="1"/>
</dbReference>
<evidence type="ECO:0000313" key="10">
    <source>
        <dbReference type="Proteomes" id="UP001519325"/>
    </source>
</evidence>
<comment type="subunit">
    <text evidence="4 7">Homotetramer.</text>
</comment>
<comment type="function">
    <text evidence="2">Catalyzes the hydrolysis of 5-hydroxyisourate (HIU) to 2-oxo-4-hydroxy-4-carboxy-5-ureidoimidazoline (OHCU).</text>
</comment>
<keyword evidence="10" id="KW-1185">Reference proteome</keyword>